<feature type="region of interest" description="Disordered" evidence="1">
    <location>
        <begin position="445"/>
        <end position="493"/>
    </location>
</feature>
<dbReference type="Proteomes" id="UP000298327">
    <property type="component" value="Unassembled WGS sequence"/>
</dbReference>
<evidence type="ECO:0000313" key="2">
    <source>
        <dbReference type="EMBL" id="TFY64082.1"/>
    </source>
</evidence>
<reference evidence="2 3" key="1">
    <citation type="submission" date="2019-02" db="EMBL/GenBank/DDBJ databases">
        <title>Genome sequencing of the rare red list fungi Dentipellis fragilis.</title>
        <authorList>
            <person name="Buettner E."/>
            <person name="Kellner H."/>
        </authorList>
    </citation>
    <scope>NUCLEOTIDE SEQUENCE [LARGE SCALE GENOMIC DNA]</scope>
    <source>
        <strain evidence="2 3">DSM 105465</strain>
    </source>
</reference>
<proteinExistence type="predicted"/>
<keyword evidence="3" id="KW-1185">Reference proteome</keyword>
<evidence type="ECO:0000256" key="1">
    <source>
        <dbReference type="SAM" id="MobiDB-lite"/>
    </source>
</evidence>
<dbReference type="AlphaFoldDB" id="A0A4Y9YPK6"/>
<comment type="caution">
    <text evidence="2">The sequence shown here is derived from an EMBL/GenBank/DDBJ whole genome shotgun (WGS) entry which is preliminary data.</text>
</comment>
<feature type="compositionally biased region" description="Polar residues" evidence="1">
    <location>
        <begin position="172"/>
        <end position="184"/>
    </location>
</feature>
<dbReference type="EMBL" id="SEOQ01000385">
    <property type="protein sequence ID" value="TFY64082.1"/>
    <property type="molecule type" value="Genomic_DNA"/>
</dbReference>
<feature type="compositionally biased region" description="Polar residues" evidence="1">
    <location>
        <begin position="484"/>
        <end position="493"/>
    </location>
</feature>
<feature type="compositionally biased region" description="Low complexity" evidence="1">
    <location>
        <begin position="237"/>
        <end position="249"/>
    </location>
</feature>
<accession>A0A4Y9YPK6</accession>
<feature type="region of interest" description="Disordered" evidence="1">
    <location>
        <begin position="822"/>
        <end position="925"/>
    </location>
</feature>
<organism evidence="2 3">
    <name type="scientific">Dentipellis fragilis</name>
    <dbReference type="NCBI Taxonomy" id="205917"/>
    <lineage>
        <taxon>Eukaryota</taxon>
        <taxon>Fungi</taxon>
        <taxon>Dikarya</taxon>
        <taxon>Basidiomycota</taxon>
        <taxon>Agaricomycotina</taxon>
        <taxon>Agaricomycetes</taxon>
        <taxon>Russulales</taxon>
        <taxon>Hericiaceae</taxon>
        <taxon>Dentipellis</taxon>
    </lineage>
</organism>
<gene>
    <name evidence="2" type="ORF">EVG20_g6064</name>
</gene>
<name>A0A4Y9YPK6_9AGAM</name>
<feature type="compositionally biased region" description="Basic and acidic residues" evidence="1">
    <location>
        <begin position="454"/>
        <end position="463"/>
    </location>
</feature>
<sequence length="1087" mass="120364">MRITSSVNVIEHAIVPNDSSEWPAALVDLAGVLLPPAHPGEPDKASGLNSSEVSEALSDVRLLATNLQKMVRLERESRGVPPNPKTIFLVRIIRAIFYFTMTDCVIWEFAEIVRPMHPLAHANSQVQWLPKTAEAAFLLLHPIFNYPSPHDASFNDHSSAASTDSQSSTGSREGSANSSESTSEGGAVSGKISHPSSDSVEPHLHGGSRAEEQMDEVDEVDVVDNSDEIDEVDDPESLSPESDPSASADGLDPIASQIHILSDPTRRPMPLLGLLCMADVDNIFDIMASMLHQRRAWGIATQPVVGLAFDRDQTSVQVVFGWFDNSDVSRSYCMPLPHVAYAAPECTAKEKGGVFDLADPLSAEALATFLLSLRKRIESIRAKGDVRAEDVFAQVTSGTTSLWRADGPVPRMDADAMKFLTADEDEVEHAEGMWRETVQLWAKGVDATGGDSGQSDRIRDTKSSDQSVVDGVEAKARRSGPMSRASSEGRSGVNSTLAGAPYEIITYYIHPIEMWMLDRNTVCHSFSPLGTLDEFREEVAGSWLCSAEHHLQLYEDMTALYLPSAWISHPPTQGLNAQQVELMQAFLTGPVARRRQDDIDAGRIDRIQEPDSWLEACLSECLATSFMSLAHSERIKGMQTDQSVDEIAWWKGWDMIPMNVYAYLAKALNDGQRQVTAWDTLERTLRLPCVDQSIIYPEGRLGMMEMLSVYDRMDVVKKELDTESKLATRSAVKAEMEYKQEVTPSRERALAYAENWFNVATQAAMDIRRSISNWSQRRESLHLSEVESMDPKTAKCDSVAVVRIEGFFEGFHPEWAKSFALAPRTKPPSTKDLAISTNRQVDAPPRLVEEEQSNTTSTFGTFVDRHGTPPTVHSDIKYSTASDIEPTPPGSSSSDVSDYVNKLKDTRGAGSRGKAETDDADADDEDEVVLDKQDTLEIPIFIREYETLISAPRDSAENQGRLDLVAVVKFLGVLGITDFPIFGLVIEGTMGAVTCAWGEPDQDSKEIHIRIIDRNTRGFDLATVEGIINYTSFVAKLHREHAPRLASLFEERQIRAQVFQDYTNGDARLQWNMTQKFDTKRKGQQKA</sequence>
<feature type="region of interest" description="Disordered" evidence="1">
    <location>
        <begin position="154"/>
        <end position="251"/>
    </location>
</feature>
<feature type="compositionally biased region" description="Low complexity" evidence="1">
    <location>
        <begin position="158"/>
        <end position="171"/>
    </location>
</feature>
<feature type="compositionally biased region" description="Acidic residues" evidence="1">
    <location>
        <begin position="213"/>
        <end position="236"/>
    </location>
</feature>
<protein>
    <submittedName>
        <fullName evidence="2">Uncharacterized protein</fullName>
    </submittedName>
</protein>
<feature type="compositionally biased region" description="Basic and acidic residues" evidence="1">
    <location>
        <begin position="901"/>
        <end position="917"/>
    </location>
</feature>
<dbReference type="OrthoDB" id="3270428at2759"/>
<evidence type="ECO:0000313" key="3">
    <source>
        <dbReference type="Proteomes" id="UP000298327"/>
    </source>
</evidence>
<feature type="compositionally biased region" description="Basic and acidic residues" evidence="1">
    <location>
        <begin position="200"/>
        <end position="212"/>
    </location>
</feature>